<feature type="domain" description="HTH marR-type" evidence="1">
    <location>
        <begin position="39"/>
        <end position="138"/>
    </location>
</feature>
<dbReference type="PANTHER" id="PTHR33164">
    <property type="entry name" value="TRANSCRIPTIONAL REGULATOR, MARR FAMILY"/>
    <property type="match status" value="1"/>
</dbReference>
<dbReference type="SUPFAM" id="SSF46785">
    <property type="entry name" value="Winged helix' DNA-binding domain"/>
    <property type="match status" value="1"/>
</dbReference>
<dbReference type="STRING" id="418495.SAMN05216215_1008119"/>
<dbReference type="AlphaFoldDB" id="A0A1H2ZMN9"/>
<dbReference type="InterPro" id="IPR039422">
    <property type="entry name" value="MarR/SlyA-like"/>
</dbReference>
<organism evidence="2 3">
    <name type="scientific">Saccharopolyspora shandongensis</name>
    <dbReference type="NCBI Taxonomy" id="418495"/>
    <lineage>
        <taxon>Bacteria</taxon>
        <taxon>Bacillati</taxon>
        <taxon>Actinomycetota</taxon>
        <taxon>Actinomycetes</taxon>
        <taxon>Pseudonocardiales</taxon>
        <taxon>Pseudonocardiaceae</taxon>
        <taxon>Saccharopolyspora</taxon>
    </lineage>
</organism>
<dbReference type="GO" id="GO:0006950">
    <property type="term" value="P:response to stress"/>
    <property type="evidence" value="ECO:0007669"/>
    <property type="project" value="TreeGrafter"/>
</dbReference>
<evidence type="ECO:0000313" key="2">
    <source>
        <dbReference type="EMBL" id="SDX18792.1"/>
    </source>
</evidence>
<sequence>MLGARSRTPGTMTAPPPNLPQLLVDAKRWFDDALLNSMQAAGERPVTVAQAAVFANLDAGGTSISELARRIGTTRQSVHQAVHGLIGMGLLKQVPDPTSARSRLVRTTPAGARAHERALRMIATIEDVLAEQIGADAVEALRDGLDCNWGDPPLVQDR</sequence>
<dbReference type="SMART" id="SM00347">
    <property type="entry name" value="HTH_MARR"/>
    <property type="match status" value="1"/>
</dbReference>
<proteinExistence type="predicted"/>
<dbReference type="PANTHER" id="PTHR33164:SF57">
    <property type="entry name" value="MARR-FAMILY TRANSCRIPTIONAL REGULATOR"/>
    <property type="match status" value="1"/>
</dbReference>
<dbReference type="Proteomes" id="UP000199529">
    <property type="component" value="Unassembled WGS sequence"/>
</dbReference>
<gene>
    <name evidence="2" type="ORF">SAMN05216215_1008119</name>
</gene>
<keyword evidence="3" id="KW-1185">Reference proteome</keyword>
<dbReference type="InterPro" id="IPR036390">
    <property type="entry name" value="WH_DNA-bd_sf"/>
</dbReference>
<reference evidence="3" key="1">
    <citation type="submission" date="2016-10" db="EMBL/GenBank/DDBJ databases">
        <authorList>
            <person name="Varghese N."/>
            <person name="Submissions S."/>
        </authorList>
    </citation>
    <scope>NUCLEOTIDE SEQUENCE [LARGE SCALE GENOMIC DNA]</scope>
    <source>
        <strain evidence="3">CGMCC 4.3530</strain>
    </source>
</reference>
<dbReference type="InterPro" id="IPR036388">
    <property type="entry name" value="WH-like_DNA-bd_sf"/>
</dbReference>
<name>A0A1H2ZMN9_9PSEU</name>
<dbReference type="EMBL" id="FNOK01000008">
    <property type="protein sequence ID" value="SDX18792.1"/>
    <property type="molecule type" value="Genomic_DNA"/>
</dbReference>
<evidence type="ECO:0000259" key="1">
    <source>
        <dbReference type="SMART" id="SM00347"/>
    </source>
</evidence>
<dbReference type="InterPro" id="IPR000835">
    <property type="entry name" value="HTH_MarR-typ"/>
</dbReference>
<dbReference type="Gene3D" id="1.10.10.10">
    <property type="entry name" value="Winged helix-like DNA-binding domain superfamily/Winged helix DNA-binding domain"/>
    <property type="match status" value="1"/>
</dbReference>
<protein>
    <submittedName>
        <fullName evidence="2">Transcriptional regulator, MarR family</fullName>
    </submittedName>
</protein>
<dbReference type="Pfam" id="PF12802">
    <property type="entry name" value="MarR_2"/>
    <property type="match status" value="1"/>
</dbReference>
<accession>A0A1H2ZMN9</accession>
<evidence type="ECO:0000313" key="3">
    <source>
        <dbReference type="Proteomes" id="UP000199529"/>
    </source>
</evidence>
<dbReference type="GO" id="GO:0003700">
    <property type="term" value="F:DNA-binding transcription factor activity"/>
    <property type="evidence" value="ECO:0007669"/>
    <property type="project" value="InterPro"/>
</dbReference>